<dbReference type="PANTHER" id="PTHR45527">
    <property type="entry name" value="NONRIBOSOMAL PEPTIDE SYNTHETASE"/>
    <property type="match status" value="1"/>
</dbReference>
<evidence type="ECO:0000259" key="3">
    <source>
        <dbReference type="Pfam" id="PF00501"/>
    </source>
</evidence>
<keyword evidence="6" id="KW-1185">Reference proteome</keyword>
<dbReference type="OrthoDB" id="9781737at2"/>
<gene>
    <name evidence="5" type="ORF">EPA93_14710</name>
</gene>
<name>A0A4V0YYR9_KTERU</name>
<dbReference type="GO" id="GO:0043041">
    <property type="term" value="P:amino acid activation for nonribosomal peptide biosynthetic process"/>
    <property type="evidence" value="ECO:0007669"/>
    <property type="project" value="TreeGrafter"/>
</dbReference>
<dbReference type="GO" id="GO:0031177">
    <property type="term" value="F:phosphopantetheine binding"/>
    <property type="evidence" value="ECO:0007669"/>
    <property type="project" value="TreeGrafter"/>
</dbReference>
<dbReference type="InterPro" id="IPR042099">
    <property type="entry name" value="ANL_N_sf"/>
</dbReference>
<dbReference type="InterPro" id="IPR045851">
    <property type="entry name" value="AMP-bd_C_sf"/>
</dbReference>
<evidence type="ECO:0000256" key="1">
    <source>
        <dbReference type="ARBA" id="ARBA00004924"/>
    </source>
</evidence>
<dbReference type="Proteomes" id="UP000290365">
    <property type="component" value="Chromosome"/>
</dbReference>
<evidence type="ECO:0000313" key="6">
    <source>
        <dbReference type="Proteomes" id="UP000290365"/>
    </source>
</evidence>
<dbReference type="KEGG" id="kbs:EPA93_14710"/>
<evidence type="ECO:0000259" key="4">
    <source>
        <dbReference type="Pfam" id="PF13193"/>
    </source>
</evidence>
<accession>A0A4V0YYR9</accession>
<dbReference type="Pfam" id="PF13193">
    <property type="entry name" value="AMP-binding_C"/>
    <property type="match status" value="1"/>
</dbReference>
<dbReference type="PRINTS" id="PR00154">
    <property type="entry name" value="AMPBINDING"/>
</dbReference>
<dbReference type="InterPro" id="IPR000873">
    <property type="entry name" value="AMP-dep_synth/lig_dom"/>
</dbReference>
<protein>
    <submittedName>
        <fullName evidence="5">Amino acid adenylation domain-containing protein</fullName>
    </submittedName>
</protein>
<dbReference type="InterPro" id="IPR010071">
    <property type="entry name" value="AA_adenyl_dom"/>
</dbReference>
<organism evidence="5 6">
    <name type="scientific">Ktedonosporobacter rubrisoli</name>
    <dbReference type="NCBI Taxonomy" id="2509675"/>
    <lineage>
        <taxon>Bacteria</taxon>
        <taxon>Bacillati</taxon>
        <taxon>Chloroflexota</taxon>
        <taxon>Ktedonobacteria</taxon>
        <taxon>Ktedonobacterales</taxon>
        <taxon>Ktedonosporobacteraceae</taxon>
        <taxon>Ktedonosporobacter</taxon>
    </lineage>
</organism>
<dbReference type="RefSeq" id="WP_129888244.1">
    <property type="nucleotide sequence ID" value="NZ_CP035758.1"/>
</dbReference>
<dbReference type="Gene3D" id="3.30.300.30">
    <property type="match status" value="1"/>
</dbReference>
<evidence type="ECO:0000256" key="2">
    <source>
        <dbReference type="ARBA" id="ARBA00022598"/>
    </source>
</evidence>
<feature type="domain" description="AMP-binding enzyme C-terminal" evidence="4">
    <location>
        <begin position="414"/>
        <end position="488"/>
    </location>
</feature>
<dbReference type="PANTHER" id="PTHR45527:SF10">
    <property type="entry name" value="PYOCHELIN SYNTHASE PCHF"/>
    <property type="match status" value="1"/>
</dbReference>
<proteinExistence type="predicted"/>
<dbReference type="GO" id="GO:0016874">
    <property type="term" value="F:ligase activity"/>
    <property type="evidence" value="ECO:0007669"/>
    <property type="project" value="UniProtKB-KW"/>
</dbReference>
<dbReference type="Pfam" id="PF00501">
    <property type="entry name" value="AMP-binding"/>
    <property type="match status" value="1"/>
</dbReference>
<keyword evidence="2" id="KW-0436">Ligase</keyword>
<dbReference type="NCBIfam" id="TIGR01733">
    <property type="entry name" value="AA-adenyl-dom"/>
    <property type="match status" value="1"/>
</dbReference>
<comment type="pathway">
    <text evidence="1">Siderophore biosynthesis.</text>
</comment>
<dbReference type="InterPro" id="IPR020845">
    <property type="entry name" value="AMP-binding_CS"/>
</dbReference>
<dbReference type="Gene3D" id="3.40.50.12780">
    <property type="entry name" value="N-terminal domain of ligase-like"/>
    <property type="match status" value="1"/>
</dbReference>
<reference evidence="5 6" key="1">
    <citation type="submission" date="2019-01" db="EMBL/GenBank/DDBJ databases">
        <title>Ktedonosporobacter rubrisoli SCAWS-G2.</title>
        <authorList>
            <person name="Huang Y."/>
            <person name="Yan B."/>
        </authorList>
    </citation>
    <scope>NUCLEOTIDE SEQUENCE [LARGE SCALE GENOMIC DNA]</scope>
    <source>
        <strain evidence="5 6">SCAWS-G2</strain>
    </source>
</reference>
<dbReference type="SUPFAM" id="SSF56801">
    <property type="entry name" value="Acetyl-CoA synthetase-like"/>
    <property type="match status" value="1"/>
</dbReference>
<dbReference type="EMBL" id="CP035758">
    <property type="protein sequence ID" value="QBD77181.1"/>
    <property type="molecule type" value="Genomic_DNA"/>
</dbReference>
<feature type="domain" description="AMP-dependent synthetase/ligase" evidence="3">
    <location>
        <begin position="9"/>
        <end position="369"/>
    </location>
</feature>
<dbReference type="InterPro" id="IPR020459">
    <property type="entry name" value="AMP-binding"/>
</dbReference>
<dbReference type="GO" id="GO:0044550">
    <property type="term" value="P:secondary metabolite biosynthetic process"/>
    <property type="evidence" value="ECO:0007669"/>
    <property type="project" value="TreeGrafter"/>
</dbReference>
<sequence length="513" mass="57046">MSLRDIVLHAAQTWPDALAVKGPDRSLSYRELDAYASRFASCLAQLEMQAGDRVGIWLEKSALAIAAMQGILRLNGVYVPLDPLSPSTRIGTIVKDCGIQVVITTQSRAKLLRMQETCLPQITYLCLDKGEYGPCWEEFVPSSPQPIIKPPPSQDDMAYILYTSGSTGVPKGVCISQRNALAFIQWAVTALPVTSTDHFANHAPFHFDLSVFDLYVAFSVGASVYLISESMSLYPEQLVDFIRREEISIWYSVPSVLLLMMQQGDQFVEASRSLRIILYAGEVFPLKQIRRLCQILASARIFNLYGPTETNVCTFYEISDISLCTNGIPIGRACSGDTVWAQKEDGTPVQQGEEGELMVAGPSVMLGYWGKPQQGKRPYATGDKVLLQEDGNYLYRGRYDSLVKIRGNRVELGEIEAALERHPAIQEVAVLAVGTALEARLIAFVNCLHQASLSLLEIKRYCAEHLPRYMIIDNLQVLPTFPRMSNGKIDRNALLHLALKKLQEENECKEASL</sequence>
<dbReference type="AlphaFoldDB" id="A0A4V0YYR9"/>
<evidence type="ECO:0000313" key="5">
    <source>
        <dbReference type="EMBL" id="QBD77181.1"/>
    </source>
</evidence>
<dbReference type="InterPro" id="IPR025110">
    <property type="entry name" value="AMP-bd_C"/>
</dbReference>
<dbReference type="GO" id="GO:0005737">
    <property type="term" value="C:cytoplasm"/>
    <property type="evidence" value="ECO:0007669"/>
    <property type="project" value="TreeGrafter"/>
</dbReference>
<dbReference type="PROSITE" id="PS00455">
    <property type="entry name" value="AMP_BINDING"/>
    <property type="match status" value="1"/>
</dbReference>